<comment type="caution">
    <text evidence="1">The sequence shown here is derived from an EMBL/GenBank/DDBJ whole genome shotgun (WGS) entry which is preliminary data.</text>
</comment>
<dbReference type="EMBL" id="AXCR01000004">
    <property type="protein sequence ID" value="KJR88805.1"/>
    <property type="molecule type" value="Genomic_DNA"/>
</dbReference>
<evidence type="ECO:0000313" key="2">
    <source>
        <dbReference type="Proteomes" id="UP000033710"/>
    </source>
</evidence>
<name>A0A0F2MIW9_SPOSC</name>
<organism evidence="1 2">
    <name type="scientific">Sporothrix schenckii 1099-18</name>
    <dbReference type="NCBI Taxonomy" id="1397361"/>
    <lineage>
        <taxon>Eukaryota</taxon>
        <taxon>Fungi</taxon>
        <taxon>Dikarya</taxon>
        <taxon>Ascomycota</taxon>
        <taxon>Pezizomycotina</taxon>
        <taxon>Sordariomycetes</taxon>
        <taxon>Sordariomycetidae</taxon>
        <taxon>Ophiostomatales</taxon>
        <taxon>Ophiostomataceae</taxon>
        <taxon>Sporothrix</taxon>
    </lineage>
</organism>
<dbReference type="RefSeq" id="XP_016591481.1">
    <property type="nucleotide sequence ID" value="XM_016734711.1"/>
</dbReference>
<dbReference type="Proteomes" id="UP000033710">
    <property type="component" value="Unassembled WGS sequence"/>
</dbReference>
<reference evidence="1 2" key="2">
    <citation type="journal article" date="2015" name="Eukaryot. Cell">
        <title>Asexual propagation of a virulent clone complex in a human and feline outbreak of sporotrichosis.</title>
        <authorList>
            <person name="Teixeira Mde M."/>
            <person name="Rodrigues A.M."/>
            <person name="Tsui C.K."/>
            <person name="de Almeida L.G."/>
            <person name="Van Diepeningen A.D."/>
            <person name="van den Ende B.G."/>
            <person name="Fernandes G.F."/>
            <person name="Kano R."/>
            <person name="Hamelin R.C."/>
            <person name="Lopes-Bezerra L.M."/>
            <person name="Vasconcelos A.T."/>
            <person name="de Hoog S."/>
            <person name="de Camargo Z.P."/>
            <person name="Felipe M.S."/>
        </authorList>
    </citation>
    <scope>NUCLEOTIDE SEQUENCE [LARGE SCALE GENOMIC DNA]</scope>
    <source>
        <strain evidence="1 2">1099-18</strain>
    </source>
</reference>
<dbReference type="GeneID" id="27669988"/>
<evidence type="ECO:0000313" key="1">
    <source>
        <dbReference type="EMBL" id="KJR88805.1"/>
    </source>
</evidence>
<accession>A0A0F2MIW9</accession>
<protein>
    <submittedName>
        <fullName evidence="1">Uncharacterized protein</fullName>
    </submittedName>
</protein>
<dbReference type="VEuPathDB" id="FungiDB:SPSK_08062"/>
<proteinExistence type="predicted"/>
<dbReference type="KEGG" id="ssck:SPSK_08062"/>
<dbReference type="AlphaFoldDB" id="A0A0F2MIW9"/>
<sequence>MATRWYAGVDVAAVVWMLPYPDEYGRVRPFLSTPLPGRNRRGKVPLATRAASWTLAARRAIHRGNATGGTSADSPWVMKWASNLEEGRKRGGDGHCANSQGIKVGKMPTVKVSMGATSSVPMKDRRVRVEERQQEHQLSIYSKEPWISKQGCA</sequence>
<reference evidence="1 2" key="1">
    <citation type="journal article" date="2014" name="BMC Genomics">
        <title>Comparative genomics of the major fungal agents of human and animal Sporotrichosis: Sporothrix schenckii and Sporothrix brasiliensis.</title>
        <authorList>
            <person name="Teixeira M.M."/>
            <person name="de Almeida L.G."/>
            <person name="Kubitschek-Barreira P."/>
            <person name="Alves F.L."/>
            <person name="Kioshima E.S."/>
            <person name="Abadio A.K."/>
            <person name="Fernandes L."/>
            <person name="Derengowski L.S."/>
            <person name="Ferreira K.S."/>
            <person name="Souza R.C."/>
            <person name="Ruiz J.C."/>
            <person name="de Andrade N.C."/>
            <person name="Paes H.C."/>
            <person name="Nicola A.M."/>
            <person name="Albuquerque P."/>
            <person name="Gerber A.L."/>
            <person name="Martins V.P."/>
            <person name="Peconick L.D."/>
            <person name="Neto A.V."/>
            <person name="Chaucanez C.B."/>
            <person name="Silva P.A."/>
            <person name="Cunha O.L."/>
            <person name="de Oliveira F.F."/>
            <person name="dos Santos T.C."/>
            <person name="Barros A.L."/>
            <person name="Soares M.A."/>
            <person name="de Oliveira L.M."/>
            <person name="Marini M.M."/>
            <person name="Villalobos-Duno H."/>
            <person name="Cunha M.M."/>
            <person name="de Hoog S."/>
            <person name="da Silveira J.F."/>
            <person name="Henrissat B."/>
            <person name="Nino-Vega G.A."/>
            <person name="Cisalpino P.S."/>
            <person name="Mora-Montes H.M."/>
            <person name="Almeida S.R."/>
            <person name="Stajich J.E."/>
            <person name="Lopes-Bezerra L.M."/>
            <person name="Vasconcelos A.T."/>
            <person name="Felipe M.S."/>
        </authorList>
    </citation>
    <scope>NUCLEOTIDE SEQUENCE [LARGE SCALE GENOMIC DNA]</scope>
    <source>
        <strain evidence="1 2">1099-18</strain>
    </source>
</reference>
<gene>
    <name evidence="1" type="ORF">SPSK_08062</name>
</gene>